<evidence type="ECO:0000313" key="2">
    <source>
        <dbReference type="Proteomes" id="UP001597040"/>
    </source>
</evidence>
<dbReference type="InterPro" id="IPR022258">
    <property type="entry name" value="Flagellar_operon_YvyF"/>
</dbReference>
<dbReference type="Proteomes" id="UP001597040">
    <property type="component" value="Unassembled WGS sequence"/>
</dbReference>
<keyword evidence="1" id="KW-0966">Cell projection</keyword>
<keyword evidence="1" id="KW-0282">Flagellum</keyword>
<name>A0ABW3LMF7_9BACI</name>
<proteinExistence type="predicted"/>
<comment type="caution">
    <text evidence="1">The sequence shown here is derived from an EMBL/GenBank/DDBJ whole genome shotgun (WGS) entry which is preliminary data.</text>
</comment>
<reference evidence="2" key="1">
    <citation type="journal article" date="2019" name="Int. J. Syst. Evol. Microbiol.">
        <title>The Global Catalogue of Microorganisms (GCM) 10K type strain sequencing project: providing services to taxonomists for standard genome sequencing and annotation.</title>
        <authorList>
            <consortium name="The Broad Institute Genomics Platform"/>
            <consortium name="The Broad Institute Genome Sequencing Center for Infectious Disease"/>
            <person name="Wu L."/>
            <person name="Ma J."/>
        </authorList>
    </citation>
    <scope>NUCLEOTIDE SEQUENCE [LARGE SCALE GENOMIC DNA]</scope>
    <source>
        <strain evidence="2">CCUG 56754</strain>
    </source>
</reference>
<dbReference type="RefSeq" id="WP_390362281.1">
    <property type="nucleotide sequence ID" value="NZ_JBHTKJ010000026.1"/>
</dbReference>
<protein>
    <submittedName>
        <fullName evidence="1">TIGR03826 family flagellar region protein</fullName>
    </submittedName>
</protein>
<keyword evidence="1" id="KW-0969">Cilium</keyword>
<sequence length="139" mass="16597">MGELANCSRCEAVFVKTIRDICQNCYKEEEKEFNTVYHFLIKRENRESNLMEIVKETGVKENIIIKFIKEKRLRQSKFPKLTYPCERCEAEIIKGRLCTNCSQEILDGVEQHEKMERQASERKAKERKISQVYYTFDKD</sequence>
<dbReference type="NCBIfam" id="TIGR03826">
    <property type="entry name" value="YvyF"/>
    <property type="match status" value="1"/>
</dbReference>
<organism evidence="1 2">
    <name type="scientific">Virgibacillus byunsanensis</name>
    <dbReference type="NCBI Taxonomy" id="570945"/>
    <lineage>
        <taxon>Bacteria</taxon>
        <taxon>Bacillati</taxon>
        <taxon>Bacillota</taxon>
        <taxon>Bacilli</taxon>
        <taxon>Bacillales</taxon>
        <taxon>Bacillaceae</taxon>
        <taxon>Virgibacillus</taxon>
    </lineage>
</organism>
<gene>
    <name evidence="1" type="ORF">ACFQ3N_10870</name>
</gene>
<accession>A0ABW3LMF7</accession>
<evidence type="ECO:0000313" key="1">
    <source>
        <dbReference type="EMBL" id="MFD1038887.1"/>
    </source>
</evidence>
<keyword evidence="2" id="KW-1185">Reference proteome</keyword>
<dbReference type="EMBL" id="JBHTKJ010000026">
    <property type="protein sequence ID" value="MFD1038887.1"/>
    <property type="molecule type" value="Genomic_DNA"/>
</dbReference>